<accession>A0A0E9QBD6</accession>
<proteinExistence type="predicted"/>
<evidence type="ECO:0000313" key="1">
    <source>
        <dbReference type="EMBL" id="JAH13817.1"/>
    </source>
</evidence>
<name>A0A0E9QBD6_ANGAN</name>
<organism evidence="1">
    <name type="scientific">Anguilla anguilla</name>
    <name type="common">European freshwater eel</name>
    <name type="synonym">Muraena anguilla</name>
    <dbReference type="NCBI Taxonomy" id="7936"/>
    <lineage>
        <taxon>Eukaryota</taxon>
        <taxon>Metazoa</taxon>
        <taxon>Chordata</taxon>
        <taxon>Craniata</taxon>
        <taxon>Vertebrata</taxon>
        <taxon>Euteleostomi</taxon>
        <taxon>Actinopterygii</taxon>
        <taxon>Neopterygii</taxon>
        <taxon>Teleostei</taxon>
        <taxon>Anguilliformes</taxon>
        <taxon>Anguillidae</taxon>
        <taxon>Anguilla</taxon>
    </lineage>
</organism>
<dbReference type="EMBL" id="GBXM01094760">
    <property type="protein sequence ID" value="JAH13817.1"/>
    <property type="molecule type" value="Transcribed_RNA"/>
</dbReference>
<protein>
    <submittedName>
        <fullName evidence="1">Uncharacterized protein</fullName>
    </submittedName>
</protein>
<sequence length="42" mass="4876">MNGRFLCLCTRWLPYCLVRGRVGWSKTQPLAQSFKTKIIISC</sequence>
<reference evidence="1" key="2">
    <citation type="journal article" date="2015" name="Fish Shellfish Immunol.">
        <title>Early steps in the European eel (Anguilla anguilla)-Vibrio vulnificus interaction in the gills: Role of the RtxA13 toxin.</title>
        <authorList>
            <person name="Callol A."/>
            <person name="Pajuelo D."/>
            <person name="Ebbesson L."/>
            <person name="Teles M."/>
            <person name="MacKenzie S."/>
            <person name="Amaro C."/>
        </authorList>
    </citation>
    <scope>NUCLEOTIDE SEQUENCE</scope>
</reference>
<dbReference type="AlphaFoldDB" id="A0A0E9QBD6"/>
<reference evidence="1" key="1">
    <citation type="submission" date="2014-11" db="EMBL/GenBank/DDBJ databases">
        <authorList>
            <person name="Amaro Gonzalez C."/>
        </authorList>
    </citation>
    <scope>NUCLEOTIDE SEQUENCE</scope>
</reference>